<sequence length="356" mass="36296">MIRAAVAAMQPRHAASAVRVVVVLAGVAAGVSVLFAALSPDEVSVPAIVLTAVLGVAVVVVGTWMQRAVTVPAPVWAVAPFLAVAVIVVLDLATRDSSVAAQVFFVFPVLYAASQLPRAGAVAVTAVAVLGEILVVALQLDLRSAIVSIAYVGAVMITTAGLLIISGEKQAELIGRLRQRAAIDPLTGLSTRTVLDQAAQSALSGAASGQGTALLLLDVDNFKSINDGYGHPAGDAVLVQLGELLVAVSDPGDVVSRLGGDEIAVLLPGCSASRMVERAAAVVQAIRSHPFILDGGAQVQVSVSAGTAHAPTQAVDLRTLYAAADRAMYIAKRGGKDRVGTLPDPSTDPVRELGQH</sequence>
<evidence type="ECO:0000259" key="3">
    <source>
        <dbReference type="PROSITE" id="PS50887"/>
    </source>
</evidence>
<keyword evidence="2" id="KW-1133">Transmembrane helix</keyword>
<dbReference type="GO" id="GO:0005886">
    <property type="term" value="C:plasma membrane"/>
    <property type="evidence" value="ECO:0007669"/>
    <property type="project" value="TreeGrafter"/>
</dbReference>
<dbReference type="InterPro" id="IPR029787">
    <property type="entry name" value="Nucleotide_cyclase"/>
</dbReference>
<dbReference type="Proteomes" id="UP000460221">
    <property type="component" value="Unassembled WGS sequence"/>
</dbReference>
<protein>
    <submittedName>
        <fullName evidence="4">Diguanylate cyclase</fullName>
    </submittedName>
</protein>
<dbReference type="SUPFAM" id="SSF55073">
    <property type="entry name" value="Nucleotide cyclase"/>
    <property type="match status" value="1"/>
</dbReference>
<feature type="transmembrane region" description="Helical" evidence="2">
    <location>
        <begin position="121"/>
        <end position="140"/>
    </location>
</feature>
<evidence type="ECO:0000313" key="5">
    <source>
        <dbReference type="Proteomes" id="UP000460221"/>
    </source>
</evidence>
<dbReference type="PROSITE" id="PS50887">
    <property type="entry name" value="GGDEF"/>
    <property type="match status" value="1"/>
</dbReference>
<dbReference type="GO" id="GO:1902201">
    <property type="term" value="P:negative regulation of bacterial-type flagellum-dependent cell motility"/>
    <property type="evidence" value="ECO:0007669"/>
    <property type="project" value="TreeGrafter"/>
</dbReference>
<organism evidence="4 5">
    <name type="scientific">Nakamurella alba</name>
    <dbReference type="NCBI Taxonomy" id="2665158"/>
    <lineage>
        <taxon>Bacteria</taxon>
        <taxon>Bacillati</taxon>
        <taxon>Actinomycetota</taxon>
        <taxon>Actinomycetes</taxon>
        <taxon>Nakamurellales</taxon>
        <taxon>Nakamurellaceae</taxon>
        <taxon>Nakamurella</taxon>
    </lineage>
</organism>
<name>A0A7K1FQN1_9ACTN</name>
<keyword evidence="2" id="KW-0472">Membrane</keyword>
<dbReference type="CDD" id="cd01949">
    <property type="entry name" value="GGDEF"/>
    <property type="match status" value="1"/>
</dbReference>
<evidence type="ECO:0000256" key="2">
    <source>
        <dbReference type="SAM" id="Phobius"/>
    </source>
</evidence>
<feature type="transmembrane region" description="Helical" evidence="2">
    <location>
        <begin position="146"/>
        <end position="166"/>
    </location>
</feature>
<feature type="transmembrane region" description="Helical" evidence="2">
    <location>
        <begin position="20"/>
        <end position="38"/>
    </location>
</feature>
<evidence type="ECO:0000256" key="1">
    <source>
        <dbReference type="SAM" id="MobiDB-lite"/>
    </source>
</evidence>
<dbReference type="InterPro" id="IPR000160">
    <property type="entry name" value="GGDEF_dom"/>
</dbReference>
<dbReference type="AlphaFoldDB" id="A0A7K1FQN1"/>
<dbReference type="InterPro" id="IPR043128">
    <property type="entry name" value="Rev_trsase/Diguanyl_cyclase"/>
</dbReference>
<dbReference type="RefSeq" id="WP_154769047.1">
    <property type="nucleotide sequence ID" value="NZ_WLYK01000005.1"/>
</dbReference>
<feature type="domain" description="GGDEF" evidence="3">
    <location>
        <begin position="210"/>
        <end position="344"/>
    </location>
</feature>
<dbReference type="PANTHER" id="PTHR45138">
    <property type="entry name" value="REGULATORY COMPONENTS OF SENSORY TRANSDUCTION SYSTEM"/>
    <property type="match status" value="1"/>
</dbReference>
<keyword evidence="2" id="KW-0812">Transmembrane</keyword>
<feature type="region of interest" description="Disordered" evidence="1">
    <location>
        <begin position="336"/>
        <end position="356"/>
    </location>
</feature>
<dbReference type="EMBL" id="WLYK01000005">
    <property type="protein sequence ID" value="MTD15084.1"/>
    <property type="molecule type" value="Genomic_DNA"/>
</dbReference>
<gene>
    <name evidence="4" type="ORF">GIS00_14165</name>
</gene>
<dbReference type="SMART" id="SM00267">
    <property type="entry name" value="GGDEF"/>
    <property type="match status" value="1"/>
</dbReference>
<feature type="transmembrane region" description="Helical" evidence="2">
    <location>
        <begin position="44"/>
        <end position="63"/>
    </location>
</feature>
<reference evidence="4 5" key="1">
    <citation type="submission" date="2019-11" db="EMBL/GenBank/DDBJ databases">
        <authorList>
            <person name="Jiang L.-Q."/>
        </authorList>
    </citation>
    <scope>NUCLEOTIDE SEQUENCE [LARGE SCALE GENOMIC DNA]</scope>
    <source>
        <strain evidence="4 5">YIM 132087</strain>
    </source>
</reference>
<dbReference type="NCBIfam" id="TIGR00254">
    <property type="entry name" value="GGDEF"/>
    <property type="match status" value="1"/>
</dbReference>
<dbReference type="Gene3D" id="3.30.70.270">
    <property type="match status" value="1"/>
</dbReference>
<dbReference type="GO" id="GO:0043709">
    <property type="term" value="P:cell adhesion involved in single-species biofilm formation"/>
    <property type="evidence" value="ECO:0007669"/>
    <property type="project" value="TreeGrafter"/>
</dbReference>
<accession>A0A7K1FQN1</accession>
<feature type="transmembrane region" description="Helical" evidence="2">
    <location>
        <begin position="75"/>
        <end position="93"/>
    </location>
</feature>
<dbReference type="PANTHER" id="PTHR45138:SF9">
    <property type="entry name" value="DIGUANYLATE CYCLASE DGCM-RELATED"/>
    <property type="match status" value="1"/>
</dbReference>
<comment type="caution">
    <text evidence="4">The sequence shown here is derived from an EMBL/GenBank/DDBJ whole genome shotgun (WGS) entry which is preliminary data.</text>
</comment>
<keyword evidence="5" id="KW-1185">Reference proteome</keyword>
<dbReference type="Pfam" id="PF00990">
    <property type="entry name" value="GGDEF"/>
    <property type="match status" value="1"/>
</dbReference>
<dbReference type="InterPro" id="IPR050469">
    <property type="entry name" value="Diguanylate_Cyclase"/>
</dbReference>
<dbReference type="GO" id="GO:0052621">
    <property type="term" value="F:diguanylate cyclase activity"/>
    <property type="evidence" value="ECO:0007669"/>
    <property type="project" value="TreeGrafter"/>
</dbReference>
<evidence type="ECO:0000313" key="4">
    <source>
        <dbReference type="EMBL" id="MTD15084.1"/>
    </source>
</evidence>
<proteinExistence type="predicted"/>